<dbReference type="SUPFAM" id="SSF56112">
    <property type="entry name" value="Protein kinase-like (PK-like)"/>
    <property type="match status" value="1"/>
</dbReference>
<evidence type="ECO:0000313" key="1">
    <source>
        <dbReference type="EMBL" id="KTD57651.1"/>
    </source>
</evidence>
<accession>A0A0W0YM38</accession>
<dbReference type="Pfam" id="PF04655">
    <property type="entry name" value="APH_6_hur"/>
    <property type="match status" value="1"/>
</dbReference>
<name>A0A0W0YM38_9GAMM</name>
<dbReference type="EMBL" id="LNYW01000066">
    <property type="protein sequence ID" value="KTD57651.1"/>
    <property type="molecule type" value="Genomic_DNA"/>
</dbReference>
<proteinExistence type="predicted"/>
<organism evidence="1 2">
    <name type="scientific">Legionella shakespearei DSM 23087</name>
    <dbReference type="NCBI Taxonomy" id="1122169"/>
    <lineage>
        <taxon>Bacteria</taxon>
        <taxon>Pseudomonadati</taxon>
        <taxon>Pseudomonadota</taxon>
        <taxon>Gammaproteobacteria</taxon>
        <taxon>Legionellales</taxon>
        <taxon>Legionellaceae</taxon>
        <taxon>Legionella</taxon>
    </lineage>
</organism>
<dbReference type="eggNOG" id="COG3570">
    <property type="taxonomic scope" value="Bacteria"/>
</dbReference>
<keyword evidence="1" id="KW-0808">Transferase</keyword>
<evidence type="ECO:0000313" key="2">
    <source>
        <dbReference type="Proteomes" id="UP000054600"/>
    </source>
</evidence>
<comment type="caution">
    <text evidence="1">The sequence shown here is derived from an EMBL/GenBank/DDBJ whole genome shotgun (WGS) entry which is preliminary data.</text>
</comment>
<dbReference type="PATRIC" id="fig|1122169.6.peg.2865"/>
<dbReference type="AlphaFoldDB" id="A0A0W0YM38"/>
<keyword evidence="2" id="KW-1185">Reference proteome</keyword>
<dbReference type="OrthoDB" id="3638028at2"/>
<dbReference type="STRING" id="1122169.Lsha_2492"/>
<dbReference type="GO" id="GO:0016301">
    <property type="term" value="F:kinase activity"/>
    <property type="evidence" value="ECO:0007669"/>
    <property type="project" value="UniProtKB-KW"/>
</dbReference>
<gene>
    <name evidence="1" type="ORF">Lsha_2492</name>
</gene>
<reference evidence="1 2" key="1">
    <citation type="submission" date="2015-11" db="EMBL/GenBank/DDBJ databases">
        <title>Genomic analysis of 38 Legionella species identifies large and diverse effector repertoires.</title>
        <authorList>
            <person name="Burstein D."/>
            <person name="Amaro F."/>
            <person name="Zusman T."/>
            <person name="Lifshitz Z."/>
            <person name="Cohen O."/>
            <person name="Gilbert J.A."/>
            <person name="Pupko T."/>
            <person name="Shuman H.A."/>
            <person name="Segal G."/>
        </authorList>
    </citation>
    <scope>NUCLEOTIDE SEQUENCE [LARGE SCALE GENOMIC DNA]</scope>
    <source>
        <strain evidence="1 2">ATCC 49655</strain>
    </source>
</reference>
<dbReference type="RefSeq" id="WP_018576789.1">
    <property type="nucleotide sequence ID" value="NZ_KB892391.1"/>
</dbReference>
<sequence>MKVLKKNVISQCGDEGKQWLDSLPELIKQMEMSYGLSGLKAVKNLSYNYVLSGFQESQPVILKLGPDIDGFKREALALKAFSGFGVVKVLAECGGMLLLERAVPGVSLKSYFPEQDNDAIHIACDCLKRLHQAPLPPIHAFPHIKERRILDWCFVQAVLSWTWALEDGCDEDYFKQLTQVFAWLHRG</sequence>
<protein>
    <submittedName>
        <fullName evidence="1">Aminoglycoside/hydroxyurea antibiotic resistance kinase</fullName>
    </submittedName>
</protein>
<dbReference type="InterPro" id="IPR011009">
    <property type="entry name" value="Kinase-like_dom_sf"/>
</dbReference>
<keyword evidence="1" id="KW-0418">Kinase</keyword>
<dbReference type="GO" id="GO:0016773">
    <property type="term" value="F:phosphotransferase activity, alcohol group as acceptor"/>
    <property type="evidence" value="ECO:0007669"/>
    <property type="project" value="InterPro"/>
</dbReference>
<dbReference type="Proteomes" id="UP000054600">
    <property type="component" value="Unassembled WGS sequence"/>
</dbReference>
<dbReference type="GO" id="GO:0019748">
    <property type="term" value="P:secondary metabolic process"/>
    <property type="evidence" value="ECO:0007669"/>
    <property type="project" value="InterPro"/>
</dbReference>
<dbReference type="InterPro" id="IPR006748">
    <property type="entry name" value="NH2Glyco/OHUrea_AB-resist_kin"/>
</dbReference>